<keyword evidence="6 13" id="KW-0479">Metal-binding</keyword>
<keyword evidence="11 13" id="KW-0030">Aminoacyl-tRNA synthetase</keyword>
<comment type="catalytic activity">
    <reaction evidence="12 13">
        <text>tRNA(Phe) + L-phenylalanine + ATP = L-phenylalanyl-tRNA(Phe) + AMP + diphosphate + H(+)</text>
        <dbReference type="Rhea" id="RHEA:19413"/>
        <dbReference type="Rhea" id="RHEA-COMP:9668"/>
        <dbReference type="Rhea" id="RHEA-COMP:9699"/>
        <dbReference type="ChEBI" id="CHEBI:15378"/>
        <dbReference type="ChEBI" id="CHEBI:30616"/>
        <dbReference type="ChEBI" id="CHEBI:33019"/>
        <dbReference type="ChEBI" id="CHEBI:58095"/>
        <dbReference type="ChEBI" id="CHEBI:78442"/>
        <dbReference type="ChEBI" id="CHEBI:78531"/>
        <dbReference type="ChEBI" id="CHEBI:456215"/>
        <dbReference type="EC" id="6.1.1.20"/>
    </reaction>
</comment>
<organism evidence="15 16">
    <name type="scientific">Nannocystis exedens</name>
    <dbReference type="NCBI Taxonomy" id="54"/>
    <lineage>
        <taxon>Bacteria</taxon>
        <taxon>Pseudomonadati</taxon>
        <taxon>Myxococcota</taxon>
        <taxon>Polyangia</taxon>
        <taxon>Nannocystales</taxon>
        <taxon>Nannocystaceae</taxon>
        <taxon>Nannocystis</taxon>
    </lineage>
</organism>
<dbReference type="RefSeq" id="WP_096333203.1">
    <property type="nucleotide sequence ID" value="NZ_FOMX01000002.1"/>
</dbReference>
<dbReference type="GO" id="GO:0000287">
    <property type="term" value="F:magnesium ion binding"/>
    <property type="evidence" value="ECO:0007669"/>
    <property type="project" value="UniProtKB-UniRule"/>
</dbReference>
<reference evidence="16" key="1">
    <citation type="submission" date="2016-10" db="EMBL/GenBank/DDBJ databases">
        <authorList>
            <person name="Varghese N."/>
            <person name="Submissions S."/>
        </authorList>
    </citation>
    <scope>NUCLEOTIDE SEQUENCE [LARGE SCALE GENOMIC DNA]</scope>
    <source>
        <strain evidence="16">ATCC 25963</strain>
    </source>
</reference>
<keyword evidence="9 13" id="KW-0460">Magnesium</keyword>
<keyword evidence="10 13" id="KW-0648">Protein biosynthesis</keyword>
<dbReference type="GO" id="GO:0006432">
    <property type="term" value="P:phenylalanyl-tRNA aminoacylation"/>
    <property type="evidence" value="ECO:0007669"/>
    <property type="project" value="UniProtKB-UniRule"/>
</dbReference>
<keyword evidence="5 13" id="KW-0436">Ligase</keyword>
<evidence type="ECO:0000256" key="10">
    <source>
        <dbReference type="ARBA" id="ARBA00022917"/>
    </source>
</evidence>
<comment type="subcellular location">
    <subcellularLocation>
        <location evidence="1 13">Cytoplasm</location>
    </subcellularLocation>
</comment>
<dbReference type="GO" id="GO:0000049">
    <property type="term" value="F:tRNA binding"/>
    <property type="evidence" value="ECO:0007669"/>
    <property type="project" value="InterPro"/>
</dbReference>
<evidence type="ECO:0000256" key="5">
    <source>
        <dbReference type="ARBA" id="ARBA00022598"/>
    </source>
</evidence>
<feature type="binding site" evidence="13">
    <location>
        <position position="273"/>
    </location>
    <ligand>
        <name>Mg(2+)</name>
        <dbReference type="ChEBI" id="CHEBI:18420"/>
        <note>shared with beta subunit</note>
    </ligand>
</feature>
<evidence type="ECO:0000256" key="7">
    <source>
        <dbReference type="ARBA" id="ARBA00022741"/>
    </source>
</evidence>
<dbReference type="SUPFAM" id="SSF46589">
    <property type="entry name" value="tRNA-binding arm"/>
    <property type="match status" value="1"/>
</dbReference>
<evidence type="ECO:0000256" key="3">
    <source>
        <dbReference type="ARBA" id="ARBA00011209"/>
    </source>
</evidence>
<keyword evidence="8 13" id="KW-0067">ATP-binding</keyword>
<dbReference type="GO" id="GO:0005737">
    <property type="term" value="C:cytoplasm"/>
    <property type="evidence" value="ECO:0007669"/>
    <property type="project" value="UniProtKB-SubCell"/>
</dbReference>
<dbReference type="InterPro" id="IPR006195">
    <property type="entry name" value="aa-tRNA-synth_II"/>
</dbReference>
<comment type="similarity">
    <text evidence="2 13">Belongs to the class-II aminoacyl-tRNA synthetase family. Phe-tRNA synthetase alpha subunit type 1 subfamily.</text>
</comment>
<keyword evidence="7 13" id="KW-0547">Nucleotide-binding</keyword>
<dbReference type="CDD" id="cd00496">
    <property type="entry name" value="PheRS_alpha_core"/>
    <property type="match status" value="1"/>
</dbReference>
<accession>A0A1I1SLE3</accession>
<keyword evidence="16" id="KW-1185">Reference proteome</keyword>
<dbReference type="PANTHER" id="PTHR11538:SF41">
    <property type="entry name" value="PHENYLALANINE--TRNA LIGASE, MITOCHONDRIAL"/>
    <property type="match status" value="1"/>
</dbReference>
<feature type="domain" description="Aminoacyl-transfer RNA synthetases class-II family profile" evidence="14">
    <location>
        <begin position="113"/>
        <end position="359"/>
    </location>
</feature>
<evidence type="ECO:0000256" key="6">
    <source>
        <dbReference type="ARBA" id="ARBA00022723"/>
    </source>
</evidence>
<dbReference type="GO" id="GO:0004826">
    <property type="term" value="F:phenylalanine-tRNA ligase activity"/>
    <property type="evidence" value="ECO:0007669"/>
    <property type="project" value="UniProtKB-UniRule"/>
</dbReference>
<dbReference type="OrthoDB" id="9800719at2"/>
<evidence type="ECO:0000256" key="9">
    <source>
        <dbReference type="ARBA" id="ARBA00022842"/>
    </source>
</evidence>
<evidence type="ECO:0000256" key="12">
    <source>
        <dbReference type="ARBA" id="ARBA00049255"/>
    </source>
</evidence>
<keyword evidence="4 13" id="KW-0963">Cytoplasm</keyword>
<dbReference type="Pfam" id="PF02912">
    <property type="entry name" value="Phe_tRNA-synt_N"/>
    <property type="match status" value="1"/>
</dbReference>
<dbReference type="InterPro" id="IPR002319">
    <property type="entry name" value="Phenylalanyl-tRNA_Synthase"/>
</dbReference>
<dbReference type="PANTHER" id="PTHR11538">
    <property type="entry name" value="PHENYLALANYL-TRNA SYNTHETASE"/>
    <property type="match status" value="1"/>
</dbReference>
<evidence type="ECO:0000259" key="14">
    <source>
        <dbReference type="PROSITE" id="PS50862"/>
    </source>
</evidence>
<dbReference type="Proteomes" id="UP000199400">
    <property type="component" value="Unassembled WGS sequence"/>
</dbReference>
<dbReference type="InterPro" id="IPR045864">
    <property type="entry name" value="aa-tRNA-synth_II/BPL/LPL"/>
</dbReference>
<dbReference type="PROSITE" id="PS50862">
    <property type="entry name" value="AA_TRNA_LIGASE_II"/>
    <property type="match status" value="1"/>
</dbReference>
<comment type="cofactor">
    <cofactor evidence="13">
        <name>Mg(2+)</name>
        <dbReference type="ChEBI" id="CHEBI:18420"/>
    </cofactor>
    <text evidence="13">Binds 2 magnesium ions per tetramer.</text>
</comment>
<dbReference type="Gene3D" id="3.30.930.10">
    <property type="entry name" value="Bira Bifunctional Protein, Domain 2"/>
    <property type="match status" value="1"/>
</dbReference>
<evidence type="ECO:0000256" key="11">
    <source>
        <dbReference type="ARBA" id="ARBA00023146"/>
    </source>
</evidence>
<dbReference type="HAMAP" id="MF_00281">
    <property type="entry name" value="Phe_tRNA_synth_alpha1"/>
    <property type="match status" value="1"/>
</dbReference>
<dbReference type="AlphaFoldDB" id="A0A1I1SLE3"/>
<evidence type="ECO:0000256" key="2">
    <source>
        <dbReference type="ARBA" id="ARBA00010207"/>
    </source>
</evidence>
<dbReference type="STRING" id="54.SAMN02745121_00106"/>
<evidence type="ECO:0000256" key="8">
    <source>
        <dbReference type="ARBA" id="ARBA00022840"/>
    </source>
</evidence>
<dbReference type="EC" id="6.1.1.20" evidence="13"/>
<comment type="subunit">
    <text evidence="3 13">Tetramer of two alpha and two beta subunits.</text>
</comment>
<evidence type="ECO:0000313" key="16">
    <source>
        <dbReference type="Proteomes" id="UP000199400"/>
    </source>
</evidence>
<name>A0A1I1SLE3_9BACT</name>
<dbReference type="EMBL" id="FOMX01000002">
    <property type="protein sequence ID" value="SFD47122.1"/>
    <property type="molecule type" value="Genomic_DNA"/>
</dbReference>
<evidence type="ECO:0000256" key="13">
    <source>
        <dbReference type="HAMAP-Rule" id="MF_00281"/>
    </source>
</evidence>
<proteinExistence type="inferred from homology"/>
<protein>
    <recommendedName>
        <fullName evidence="13">Phenylalanine--tRNA ligase alpha subunit</fullName>
        <ecNumber evidence="13">6.1.1.20</ecNumber>
    </recommendedName>
    <alternativeName>
        <fullName evidence="13">Phenylalanyl-tRNA synthetase alpha subunit</fullName>
        <shortName evidence="13">PheRS</shortName>
    </alternativeName>
</protein>
<dbReference type="InterPro" id="IPR004188">
    <property type="entry name" value="Phe-tRNA_ligase_II_N"/>
</dbReference>
<gene>
    <name evidence="13" type="primary">pheS</name>
    <name evidence="15" type="ORF">SAMN02745121_00106</name>
</gene>
<dbReference type="NCBIfam" id="TIGR00468">
    <property type="entry name" value="pheS"/>
    <property type="match status" value="1"/>
</dbReference>
<dbReference type="SUPFAM" id="SSF55681">
    <property type="entry name" value="Class II aaRS and biotin synthetases"/>
    <property type="match status" value="1"/>
</dbReference>
<dbReference type="InterPro" id="IPR022911">
    <property type="entry name" value="Phe_tRNA_ligase_alpha1_bac"/>
</dbReference>
<evidence type="ECO:0000256" key="1">
    <source>
        <dbReference type="ARBA" id="ARBA00004496"/>
    </source>
</evidence>
<evidence type="ECO:0000313" key="15">
    <source>
        <dbReference type="EMBL" id="SFD47122.1"/>
    </source>
</evidence>
<dbReference type="Pfam" id="PF01409">
    <property type="entry name" value="tRNA-synt_2d"/>
    <property type="match status" value="1"/>
</dbReference>
<dbReference type="GO" id="GO:0005524">
    <property type="term" value="F:ATP binding"/>
    <property type="evidence" value="ECO:0007669"/>
    <property type="project" value="UniProtKB-UniRule"/>
</dbReference>
<sequence>MPARLATQLAAFQEALARVDSEAALYELQVAYLGKKGTVTQLRGEMGKLPPEERKGFGAEWNRVRNAIEAALEERRAYLKEQARRLDLARVEDLTLPPLRPPAGTLHPLSQTRRRLSESFQRLGFSLAVGPHVEHSKYNFDDLNVPKDHPARDMADTFFIRPHRHPGFDDHTDNDAAMRLRAGELVLRTHTSPVQVRTMLTQKPPIRIVALGTTFRCDDDATHSPMFHQIEGLYVDRGVTMADLKATLMDFTRDFYGRRLDVRFRPSFFPFVEPGAEFDIGCPFCGGDGCNLCKRTGYIEIGGCGMVHPAVFEACGIDPEVYTGWAFGFGVDRMTMSQHAVPHLRHMFEGDVRFLEQFP</sequence>
<dbReference type="InterPro" id="IPR004529">
    <property type="entry name" value="Phe-tRNA-synth_IIc_asu"/>
</dbReference>
<dbReference type="InterPro" id="IPR010978">
    <property type="entry name" value="tRNA-bd_arm"/>
</dbReference>
<evidence type="ECO:0000256" key="4">
    <source>
        <dbReference type="ARBA" id="ARBA00022490"/>
    </source>
</evidence>